<keyword evidence="2" id="KW-1185">Reference proteome</keyword>
<organism evidence="1 2">
    <name type="scientific">Niveibacterium umoris</name>
    <dbReference type="NCBI Taxonomy" id="1193620"/>
    <lineage>
        <taxon>Bacteria</taxon>
        <taxon>Pseudomonadati</taxon>
        <taxon>Pseudomonadota</taxon>
        <taxon>Betaproteobacteria</taxon>
        <taxon>Rhodocyclales</taxon>
        <taxon>Rhodocyclaceae</taxon>
        <taxon>Niveibacterium</taxon>
    </lineage>
</organism>
<name>A0A840BIK3_9RHOO</name>
<dbReference type="AlphaFoldDB" id="A0A840BIK3"/>
<comment type="caution">
    <text evidence="1">The sequence shown here is derived from an EMBL/GenBank/DDBJ whole genome shotgun (WGS) entry which is preliminary data.</text>
</comment>
<dbReference type="RefSeq" id="WP_183635253.1">
    <property type="nucleotide sequence ID" value="NZ_BAABLE010000005.1"/>
</dbReference>
<sequence length="91" mass="10026">MTDVGRLRERLAELRGEPRAIDSFLSDWRAGAAALCARLPPRFAEVSQDLLTRLESSRLFSGDACAFSRDDLLDAFAVWLDKAEARLDAGG</sequence>
<evidence type="ECO:0000313" key="2">
    <source>
        <dbReference type="Proteomes" id="UP000561045"/>
    </source>
</evidence>
<gene>
    <name evidence="1" type="ORF">GGR36_002717</name>
</gene>
<accession>A0A840BIK3</accession>
<proteinExistence type="predicted"/>
<reference evidence="1 2" key="1">
    <citation type="submission" date="2020-08" db="EMBL/GenBank/DDBJ databases">
        <title>Genomic Encyclopedia of Type Strains, Phase IV (KMG-IV): sequencing the most valuable type-strain genomes for metagenomic binning, comparative biology and taxonomic classification.</title>
        <authorList>
            <person name="Goeker M."/>
        </authorList>
    </citation>
    <scope>NUCLEOTIDE SEQUENCE [LARGE SCALE GENOMIC DNA]</scope>
    <source>
        <strain evidence="1 2">DSM 106739</strain>
    </source>
</reference>
<dbReference type="Proteomes" id="UP000561045">
    <property type="component" value="Unassembled WGS sequence"/>
</dbReference>
<dbReference type="EMBL" id="JACIET010000002">
    <property type="protein sequence ID" value="MBB4013371.1"/>
    <property type="molecule type" value="Genomic_DNA"/>
</dbReference>
<evidence type="ECO:0000313" key="1">
    <source>
        <dbReference type="EMBL" id="MBB4013371.1"/>
    </source>
</evidence>
<protein>
    <submittedName>
        <fullName evidence="1">Uncharacterized protein</fullName>
    </submittedName>
</protein>